<keyword evidence="4" id="KW-1185">Reference proteome</keyword>
<sequence length="1035" mass="119681">MRILKVSFENINSLRGQHTIDFQNETAFRTSNLFAITGPTGAGKTTILDVITLALYHRTPRLGEVNTNLLEKLGGVLTRDTHVAQAEVTFSTPGGTYRAKWGLQREMISRGANKGQFRLDEYAEIADVDNNVILASKKKKEVQEEIKKRIGLDYEQFVKAILLSQGDFAAFLKAKREERAELLERITGTEIYRKLGMEAYARWHDGYKREIEQKQQSLDLQKLLSDEDVTEYETFIKEYDELCRQAEAGRKGLEVQLQRKVRISEIWKSLEAIRQTEWPTWERDQHQFDQQHTPALSRHERVQQFSAQLTEYQVQEQNVKNAQIQAERLANEYQRAQQNRTQLLGDIAKLTGELVTDQSAQSGLERFRETVSGLVTARQEVAQQWQSAKEQGTYWLDKTGSGELQSLWKRESYGDCLGSSRELWKETQRRQTDIRTLYNWDTQANLPEIRQQSQIRRDALQQLEIQVRQYETVRRRLADYDRQVDEQRKLIRANEPALQTAQQAVTEAKNLVQIAQEEQLTFIRETSIPRLRTELRPDEPCPVCGSMDHPAENSSDDHFSIERYLQELASLKARFEARERSLSTTEQQLRQVELVTKAAEATIQTLEREKTQAQMELQPIAEAVGMWKTQLAIEKIGKSEEVKSWVQAEVERFQLLEELIQLQERSDSLAHFGKHLKNGLEFFQKQQEYTAELQKRYPKDPKYLNAECDELLRKLVQKTFSPQQYEPELVENKKLLLDTQEVFHQLQTKLSTELSTSGFASVEEARSALLSTELYRTLVERKDQLIRRKTQLETQMENLTKEVESLIQADDSDLSIDVLKSRMEDYRNSEREYLQKIGGWKQSLKDNETSRAENARRIAEIANLEQRYKKWRLLAEGLGDREGKKFNQFAQKLTLANLARSANSRLKDLSDRYLLLPPEGDEENLWVLDRNFDERRAVATLSGGETFLVSLALALGLSDMVSKNVRIESLFIDEGFGTLDPDTLEIALGTLEKLQAESNRMIGIISHVEALKERITTQIRLRKQASGFSEMEIVG</sequence>
<feature type="coiled-coil region" evidence="1">
    <location>
        <begin position="312"/>
        <end position="353"/>
    </location>
</feature>
<protein>
    <recommendedName>
        <fullName evidence="2">Rad50/SbcC-type AAA domain-containing protein</fullName>
    </recommendedName>
</protein>
<evidence type="ECO:0000313" key="4">
    <source>
        <dbReference type="Proteomes" id="UP000239590"/>
    </source>
</evidence>
<keyword evidence="1" id="KW-0175">Coiled coil</keyword>
<dbReference type="InterPro" id="IPR038729">
    <property type="entry name" value="Rad50/SbcC_AAA"/>
</dbReference>
<dbReference type="GO" id="GO:0016887">
    <property type="term" value="F:ATP hydrolysis activity"/>
    <property type="evidence" value="ECO:0007669"/>
    <property type="project" value="InterPro"/>
</dbReference>
<accession>A0A2S7IFB7</accession>
<dbReference type="OrthoDB" id="9795626at2"/>
<name>A0A2S7IFB7_9BACT</name>
<dbReference type="Pfam" id="PF13476">
    <property type="entry name" value="AAA_23"/>
    <property type="match status" value="1"/>
</dbReference>
<dbReference type="PANTHER" id="PTHR32114">
    <property type="entry name" value="ABC TRANSPORTER ABCH.3"/>
    <property type="match status" value="1"/>
</dbReference>
<gene>
    <name evidence="3" type="ORF">C5O19_23885</name>
</gene>
<dbReference type="InterPro" id="IPR027417">
    <property type="entry name" value="P-loop_NTPase"/>
</dbReference>
<dbReference type="AlphaFoldDB" id="A0A2S7IFB7"/>
<feature type="coiled-coil region" evidence="1">
    <location>
        <begin position="470"/>
        <end position="518"/>
    </location>
</feature>
<dbReference type="EMBL" id="PTRA01000008">
    <property type="protein sequence ID" value="PQA53720.1"/>
    <property type="molecule type" value="Genomic_DNA"/>
</dbReference>
<dbReference type="RefSeq" id="WP_104715886.1">
    <property type="nucleotide sequence ID" value="NZ_PTRA01000008.1"/>
</dbReference>
<dbReference type="Proteomes" id="UP000239590">
    <property type="component" value="Unassembled WGS sequence"/>
</dbReference>
<dbReference type="GO" id="GO:0006302">
    <property type="term" value="P:double-strand break repair"/>
    <property type="evidence" value="ECO:0007669"/>
    <property type="project" value="InterPro"/>
</dbReference>
<evidence type="ECO:0000313" key="3">
    <source>
        <dbReference type="EMBL" id="PQA53720.1"/>
    </source>
</evidence>
<evidence type="ECO:0000256" key="1">
    <source>
        <dbReference type="SAM" id="Coils"/>
    </source>
</evidence>
<proteinExistence type="predicted"/>
<organism evidence="3 4">
    <name type="scientific">Siphonobacter curvatus</name>
    <dbReference type="NCBI Taxonomy" id="2094562"/>
    <lineage>
        <taxon>Bacteria</taxon>
        <taxon>Pseudomonadati</taxon>
        <taxon>Bacteroidota</taxon>
        <taxon>Cytophagia</taxon>
        <taxon>Cytophagales</taxon>
        <taxon>Cytophagaceae</taxon>
        <taxon>Siphonobacter</taxon>
    </lineage>
</organism>
<dbReference type="PANTHER" id="PTHR32114:SF2">
    <property type="entry name" value="ABC TRANSPORTER ABCH.3"/>
    <property type="match status" value="1"/>
</dbReference>
<dbReference type="SUPFAM" id="SSF52540">
    <property type="entry name" value="P-loop containing nucleoside triphosphate hydrolases"/>
    <property type="match status" value="1"/>
</dbReference>
<reference evidence="4" key="1">
    <citation type="submission" date="2018-02" db="EMBL/GenBank/DDBJ databases">
        <title>Genome sequencing of Solimonas sp. HR-BB.</title>
        <authorList>
            <person name="Lee Y."/>
            <person name="Jeon C.O."/>
        </authorList>
    </citation>
    <scope>NUCLEOTIDE SEQUENCE [LARGE SCALE GENOMIC DNA]</scope>
    <source>
        <strain evidence="4">HR-U</strain>
    </source>
</reference>
<feature type="coiled-coil region" evidence="1">
    <location>
        <begin position="561"/>
        <end position="616"/>
    </location>
</feature>
<feature type="domain" description="Rad50/SbcC-type AAA" evidence="2">
    <location>
        <begin position="5"/>
        <end position="221"/>
    </location>
</feature>
<dbReference type="Pfam" id="PF13558">
    <property type="entry name" value="SbcC_Walker_B"/>
    <property type="match status" value="1"/>
</dbReference>
<feature type="coiled-coil region" evidence="1">
    <location>
        <begin position="775"/>
        <end position="881"/>
    </location>
</feature>
<dbReference type="Gene3D" id="3.40.50.300">
    <property type="entry name" value="P-loop containing nucleotide triphosphate hydrolases"/>
    <property type="match status" value="2"/>
</dbReference>
<evidence type="ECO:0000259" key="2">
    <source>
        <dbReference type="Pfam" id="PF13476"/>
    </source>
</evidence>
<comment type="caution">
    <text evidence="3">The sequence shown here is derived from an EMBL/GenBank/DDBJ whole genome shotgun (WGS) entry which is preliminary data.</text>
</comment>